<accession>A0ABV0RBU9</accession>
<feature type="non-terminal residue" evidence="1">
    <location>
        <position position="1"/>
    </location>
</feature>
<dbReference type="EMBL" id="JAHRIN010039785">
    <property type="protein sequence ID" value="MEQ2205103.1"/>
    <property type="molecule type" value="Genomic_DNA"/>
</dbReference>
<organism evidence="1 2">
    <name type="scientific">Xenoophorus captivus</name>
    <dbReference type="NCBI Taxonomy" id="1517983"/>
    <lineage>
        <taxon>Eukaryota</taxon>
        <taxon>Metazoa</taxon>
        <taxon>Chordata</taxon>
        <taxon>Craniata</taxon>
        <taxon>Vertebrata</taxon>
        <taxon>Euteleostomi</taxon>
        <taxon>Actinopterygii</taxon>
        <taxon>Neopterygii</taxon>
        <taxon>Teleostei</taxon>
        <taxon>Neoteleostei</taxon>
        <taxon>Acanthomorphata</taxon>
        <taxon>Ovalentaria</taxon>
        <taxon>Atherinomorphae</taxon>
        <taxon>Cyprinodontiformes</taxon>
        <taxon>Goodeidae</taxon>
        <taxon>Xenoophorus</taxon>
    </lineage>
</organism>
<gene>
    <name evidence="1" type="ORF">XENOCAPTIV_025519</name>
</gene>
<protein>
    <submittedName>
        <fullName evidence="1">Uncharacterized protein</fullName>
    </submittedName>
</protein>
<reference evidence="1 2" key="1">
    <citation type="submission" date="2021-06" db="EMBL/GenBank/DDBJ databases">
        <authorList>
            <person name="Palmer J.M."/>
        </authorList>
    </citation>
    <scope>NUCLEOTIDE SEQUENCE [LARGE SCALE GENOMIC DNA]</scope>
    <source>
        <strain evidence="1 2">XC_2019</strain>
        <tissue evidence="1">Muscle</tissue>
    </source>
</reference>
<evidence type="ECO:0000313" key="2">
    <source>
        <dbReference type="Proteomes" id="UP001434883"/>
    </source>
</evidence>
<dbReference type="Proteomes" id="UP001434883">
    <property type="component" value="Unassembled WGS sequence"/>
</dbReference>
<sequence>PSTRCIPEPTHTPQEQDRLAIRKKDTPAPPAWCSPPMPARSIIPHLKTLLMCGVAYVTKERIDARALAWIPLGSSSPQASACPTHVHTTTVTTVAREFQRSSKSGGEIPPADFSLLVYSCVLLFVKNVSENMPE</sequence>
<evidence type="ECO:0000313" key="1">
    <source>
        <dbReference type="EMBL" id="MEQ2205103.1"/>
    </source>
</evidence>
<comment type="caution">
    <text evidence="1">The sequence shown here is derived from an EMBL/GenBank/DDBJ whole genome shotgun (WGS) entry which is preliminary data.</text>
</comment>
<name>A0ABV0RBU9_9TELE</name>
<keyword evidence="2" id="KW-1185">Reference proteome</keyword>
<proteinExistence type="predicted"/>
<feature type="non-terminal residue" evidence="1">
    <location>
        <position position="134"/>
    </location>
</feature>